<protein>
    <submittedName>
        <fullName evidence="3">Uncharacterized protein</fullName>
    </submittedName>
</protein>
<organism evidence="3 4">
    <name type="scientific">Vitrella brassicaformis (strain CCMP3155)</name>
    <dbReference type="NCBI Taxonomy" id="1169540"/>
    <lineage>
        <taxon>Eukaryota</taxon>
        <taxon>Sar</taxon>
        <taxon>Alveolata</taxon>
        <taxon>Colpodellida</taxon>
        <taxon>Vitrellaceae</taxon>
        <taxon>Vitrella</taxon>
    </lineage>
</organism>
<keyword evidence="4" id="KW-1185">Reference proteome</keyword>
<feature type="compositionally biased region" description="Pro residues" evidence="2">
    <location>
        <begin position="140"/>
        <end position="158"/>
    </location>
</feature>
<feature type="compositionally biased region" description="Basic and acidic residues" evidence="2">
    <location>
        <begin position="60"/>
        <end position="75"/>
    </location>
</feature>
<feature type="compositionally biased region" description="Basic residues" evidence="2">
    <location>
        <begin position="303"/>
        <end position="312"/>
    </location>
</feature>
<feature type="coiled-coil region" evidence="1">
    <location>
        <begin position="938"/>
        <end position="1026"/>
    </location>
</feature>
<evidence type="ECO:0000256" key="1">
    <source>
        <dbReference type="SAM" id="Coils"/>
    </source>
</evidence>
<evidence type="ECO:0000313" key="4">
    <source>
        <dbReference type="Proteomes" id="UP000041254"/>
    </source>
</evidence>
<sequence length="1078" mass="120025">MSRREHPWFAYEAFAAEAREKDAQTERMTRPDMVHMRVRVESEPVQRLLRRIKAPTASRTQEEGRTTTGKRRAEGEQEDDGRPPLTVVTLLPDKAAHYPYKYQRRATRAPPNLTRVEAMARSADRPSPPAAAKQRRDEPAPSPVPPLLLPRPRPPPSSPTTLSARRLSKRSQQGEEADTGRPEEQQEREDRDGDELLLERYIKRKTQQQQEGVEQPRTLETPSTCAPSHVAPSPPSQHSPRPLWSAYRAHRRLETSAARGAETDRRPMTAPVGSARTGQARAKEGSFATPRVSLSIAPSSRPSTRRRQRPTGRRGESPPPSRLLPSPKHASVWVRETLTAGQSPRAAAHEDAKRRLEAARERFRSMQRRQAADSEREEVVLLALTFLEKIKVDELTNLTELKRSFSRTNLGLGVLEGGLEEADHFEDIDAHPISLLSMTQPGLLGKDESTTVAKGDKRPGGHPSKKATGPLMRSSTTMSRRTVRERHLIHQVLKALRRLGERTQSHRLASTTALGDAELGWVRRRIYPKEKKPEKKYSSVWGESSPIGGSPAQVTRGLSRRSVSPWRRTLVEEAKRHMTAAAGTTSAMSDNLRSAFKSVIRMVKADDAERTTTRTILVSEEGSPSRGGLSTPAAYTHTHSHTPSAASSAVGEEDASPPIPTKSKPSRLGSKRRVTFSFYDASGNKVPVDMWGGGEGGDDLLEDDSWTLDSIYNYRTMKPTHMEPLSRAEMERAMLCLRLEQWWSQHVTHLQRLFPRPPPPLPPVFDGEMAELPPAPVSPSAAMSDSQRDNDSTSHTGSSSSSSASSSSGEKSGGQASRRAAANGRKGSTKRRKSSQNQGRRKSNARNRVKPLPVSGMPLSGAMKAALSPPADATPGRDERRRSSVAGHVGGTAGLWGKDGVPSTAGELLQCLLPHTMTREELIHRWRGQAPAQAELRARRVRLAMEKVRQQLAQAEDTHRRVQICYQRLYKQKDERRMYERELEALTKRKHFTVQRGRDAAGKSRVSQLQAARADLTKEINKARADRHWYEVRRELFDVCEDLCHALEEQRNLSHTLQTRTATASASTQQEGCPAPHD</sequence>
<evidence type="ECO:0000256" key="2">
    <source>
        <dbReference type="SAM" id="MobiDB-lite"/>
    </source>
</evidence>
<feature type="compositionally biased region" description="Polar residues" evidence="2">
    <location>
        <begin position="207"/>
        <end position="226"/>
    </location>
</feature>
<feature type="region of interest" description="Disordered" evidence="2">
    <location>
        <begin position="50"/>
        <end position="329"/>
    </location>
</feature>
<dbReference type="InParanoid" id="A0A0G4EWX0"/>
<feature type="compositionally biased region" description="Basic and acidic residues" evidence="2">
    <location>
        <begin position="178"/>
        <end position="191"/>
    </location>
</feature>
<feature type="region of interest" description="Disordered" evidence="2">
    <location>
        <begin position="532"/>
        <end position="562"/>
    </location>
</feature>
<keyword evidence="1" id="KW-0175">Coiled coil</keyword>
<reference evidence="3 4" key="1">
    <citation type="submission" date="2014-11" db="EMBL/GenBank/DDBJ databases">
        <authorList>
            <person name="Zhu J."/>
            <person name="Qi W."/>
            <person name="Song R."/>
        </authorList>
    </citation>
    <scope>NUCLEOTIDE SEQUENCE [LARGE SCALE GENOMIC DNA]</scope>
</reference>
<feature type="compositionally biased region" description="Low complexity" evidence="2">
    <location>
        <begin position="630"/>
        <end position="649"/>
    </location>
</feature>
<feature type="compositionally biased region" description="Low complexity" evidence="2">
    <location>
        <begin position="1056"/>
        <end position="1070"/>
    </location>
</feature>
<feature type="region of interest" description="Disordered" evidence="2">
    <location>
        <begin position="1055"/>
        <end position="1078"/>
    </location>
</feature>
<accession>A0A0G4EWX0</accession>
<name>A0A0G4EWX0_VITBC</name>
<dbReference type="Proteomes" id="UP000041254">
    <property type="component" value="Unassembled WGS sequence"/>
</dbReference>
<feature type="compositionally biased region" description="Basic residues" evidence="2">
    <location>
        <begin position="827"/>
        <end position="849"/>
    </location>
</feature>
<dbReference type="AlphaFoldDB" id="A0A0G4EWX0"/>
<dbReference type="EMBL" id="CDMY01000335">
    <property type="protein sequence ID" value="CEM02769.1"/>
    <property type="molecule type" value="Genomic_DNA"/>
</dbReference>
<feature type="region of interest" description="Disordered" evidence="2">
    <location>
        <begin position="446"/>
        <end position="481"/>
    </location>
</feature>
<evidence type="ECO:0000313" key="3">
    <source>
        <dbReference type="EMBL" id="CEM02769.1"/>
    </source>
</evidence>
<feature type="compositionally biased region" description="Low complexity" evidence="2">
    <location>
        <begin position="793"/>
        <end position="817"/>
    </location>
</feature>
<dbReference type="VEuPathDB" id="CryptoDB:Vbra_13775"/>
<feature type="compositionally biased region" description="Basic and acidic residues" evidence="2">
    <location>
        <begin position="446"/>
        <end position="459"/>
    </location>
</feature>
<feature type="region of interest" description="Disordered" evidence="2">
    <location>
        <begin position="613"/>
        <end position="668"/>
    </location>
</feature>
<proteinExistence type="predicted"/>
<gene>
    <name evidence="3" type="ORF">Vbra_13775</name>
</gene>
<feature type="region of interest" description="Disordered" evidence="2">
    <location>
        <begin position="754"/>
        <end position="898"/>
    </location>
</feature>